<accession>A0A412I7M1</accession>
<dbReference type="RefSeq" id="WP_118403749.1">
    <property type="nucleotide sequence ID" value="NZ_JBEJJZ010000033.1"/>
</dbReference>
<evidence type="ECO:0000256" key="1">
    <source>
        <dbReference type="SAM" id="SignalP"/>
    </source>
</evidence>
<dbReference type="EMBL" id="QRVJ01000033">
    <property type="protein sequence ID" value="RGS32897.1"/>
    <property type="molecule type" value="Genomic_DNA"/>
</dbReference>
<evidence type="ECO:0000313" key="4">
    <source>
        <dbReference type="Proteomes" id="UP000283341"/>
    </source>
</evidence>
<feature type="signal peptide" evidence="1">
    <location>
        <begin position="1"/>
        <end position="25"/>
    </location>
</feature>
<dbReference type="Pfam" id="PF17415">
    <property type="entry name" value="NigD_C"/>
    <property type="match status" value="1"/>
</dbReference>
<sequence length="265" mass="29587">MKMAKLKIWMVALTLIMGVSLTSCINGDDNTIQPVYGPILLKSTFPYQFQAEGSDVVFEANSATITGLSDNAYPGDMVYLNAQYDTSTQAVDENTKKIIVTVTSAEKLNENTYISQEDVSYNRSVLSTSELGANYSPALYSKNWLIFPIAFYIEKLEMASALKHSFYLVYDAEHEDNNETTMVLRLRHQSNDDASKEKSSALLSKAFKITDLVRNFNGGSTTNKLNTIKIIIQQQKGSTPEIVEGSTDSYTEYTYELDYSKVANL</sequence>
<reference evidence="3 4" key="1">
    <citation type="submission" date="2018-08" db="EMBL/GenBank/DDBJ databases">
        <title>A genome reference for cultivated species of the human gut microbiota.</title>
        <authorList>
            <person name="Zou Y."/>
            <person name="Xue W."/>
            <person name="Luo G."/>
        </authorList>
    </citation>
    <scope>NUCLEOTIDE SEQUENCE [LARGE SCALE GENOMIC DNA]</scope>
    <source>
        <strain evidence="3 4">AF22-3AC</strain>
    </source>
</reference>
<proteinExistence type="predicted"/>
<comment type="caution">
    <text evidence="3">The sequence shown here is derived from an EMBL/GenBank/DDBJ whole genome shotgun (WGS) entry which is preliminary data.</text>
</comment>
<gene>
    <name evidence="3" type="ORF">DWX97_23155</name>
</gene>
<dbReference type="PROSITE" id="PS51257">
    <property type="entry name" value="PROKAR_LIPOPROTEIN"/>
    <property type="match status" value="1"/>
</dbReference>
<keyword evidence="1" id="KW-0732">Signal</keyword>
<dbReference type="AlphaFoldDB" id="A0A412I7M1"/>
<dbReference type="InterPro" id="IPR035376">
    <property type="entry name" value="NigD_C"/>
</dbReference>
<dbReference type="Proteomes" id="UP000283341">
    <property type="component" value="Unassembled WGS sequence"/>
</dbReference>
<dbReference type="Gene3D" id="2.60.40.3220">
    <property type="match status" value="1"/>
</dbReference>
<name>A0A412I7M1_9BACE</name>
<evidence type="ECO:0000313" key="3">
    <source>
        <dbReference type="EMBL" id="RGS32897.1"/>
    </source>
</evidence>
<evidence type="ECO:0000259" key="2">
    <source>
        <dbReference type="Pfam" id="PF17415"/>
    </source>
</evidence>
<feature type="chain" id="PRO_5019163112" description="NigD-like C-terminal domain-containing protein" evidence="1">
    <location>
        <begin position="26"/>
        <end position="265"/>
    </location>
</feature>
<feature type="domain" description="NigD-like C-terminal" evidence="2">
    <location>
        <begin position="155"/>
        <end position="238"/>
    </location>
</feature>
<organism evidence="3 4">
    <name type="scientific">Bacteroides cellulosilyticus</name>
    <dbReference type="NCBI Taxonomy" id="246787"/>
    <lineage>
        <taxon>Bacteria</taxon>
        <taxon>Pseudomonadati</taxon>
        <taxon>Bacteroidota</taxon>
        <taxon>Bacteroidia</taxon>
        <taxon>Bacteroidales</taxon>
        <taxon>Bacteroidaceae</taxon>
        <taxon>Bacteroides</taxon>
    </lineage>
</organism>
<protein>
    <recommendedName>
        <fullName evidence="2">NigD-like C-terminal domain-containing protein</fullName>
    </recommendedName>
</protein>